<keyword evidence="2" id="KW-1185">Reference proteome</keyword>
<name>A0A1L4BTN2_9GAMM</name>
<dbReference type="PANTHER" id="PTHR35566">
    <property type="entry name" value="BLR3599 PROTEIN"/>
    <property type="match status" value="1"/>
</dbReference>
<dbReference type="Proteomes" id="UP000184222">
    <property type="component" value="Chromosome"/>
</dbReference>
<accession>A0A1L4BTN2</accession>
<dbReference type="OrthoDB" id="9775333at2"/>
<reference evidence="1 2" key="1">
    <citation type="journal article" date="2016" name="Appl. Environ. Microbiol.">
        <title>Whole genome relationships among Francisella bacteria of diverse origin define new species and provide specific regions for detection.</title>
        <authorList>
            <person name="Challacombe J.F."/>
            <person name="Petersen J.M."/>
            <person name="Gallegos-Graves V."/>
            <person name="Hodge D."/>
            <person name="Pillai S."/>
            <person name="Kuske C.R."/>
        </authorList>
    </citation>
    <scope>NUCLEOTIDE SEQUENCE [LARGE SCALE GENOMIC DNA]</scope>
    <source>
        <strain evidence="2">TX07-7310</strain>
    </source>
</reference>
<dbReference type="EMBL" id="CP016796">
    <property type="protein sequence ID" value="API87210.1"/>
    <property type="molecule type" value="Genomic_DNA"/>
</dbReference>
<sequence length="462" mass="52505">MSFLSKVSWEQGLFLQPQHFQMSDMSSEAALSRYINLVDKDFWGVDSFNIDENALKDERIRVNSGTVFLKSGILLEVGDNAVVVSRSFDDKWSDRSEDLNIYMGVKNVSNSANVTTVESLDNLKNVQTRFVNLSEPGLIKDLYSNGPDAHVKRLFYVIQIWFGDEIELASDFELIHVAKVRQAGKKIILDNQYIPPSLHITSYDRLFLLAKSIRDDLKARANQLKAHRLQAESDDDSLGQDRRWTNLLALQTFDKYAILISHLLNTDCVTPKRLFEVFLQLVGDLKAFCLDNIVADLDLDDVDFIKYDHTNLTENFDSLRELIFKLSDVITFTPSQYYQLKYMNGFYSTNLPTSAFAPRTNYYLRLSTRGSFNKVEILDVASQVKVGSLTNINHIVEHSLKGVSFEVLSEPPYGVPSDSSCIYLHLDSASDSWRDIMVSQSIAAFGEGKADEIQIDFVSVRF</sequence>
<dbReference type="PANTHER" id="PTHR35566:SF1">
    <property type="entry name" value="TYPE VI SECRETION SYSTEM BASEPLATE COMPONENT TSSK1"/>
    <property type="match status" value="1"/>
</dbReference>
<organism evidence="1 2">
    <name type="scientific">Francisella uliginis</name>
    <dbReference type="NCBI Taxonomy" id="573570"/>
    <lineage>
        <taxon>Bacteria</taxon>
        <taxon>Pseudomonadati</taxon>
        <taxon>Pseudomonadota</taxon>
        <taxon>Gammaproteobacteria</taxon>
        <taxon>Thiotrichales</taxon>
        <taxon>Francisellaceae</taxon>
        <taxon>Francisella</taxon>
    </lineage>
</organism>
<dbReference type="NCBIfam" id="TIGR03353">
    <property type="entry name" value="VI_chp_4"/>
    <property type="match status" value="1"/>
</dbReference>
<dbReference type="RefSeq" id="WP_072712931.1">
    <property type="nucleotide sequence ID" value="NZ_CP016796.1"/>
</dbReference>
<protein>
    <submittedName>
        <fullName evidence="1">Type VI secretion system-associated protein</fullName>
    </submittedName>
</protein>
<gene>
    <name evidence="1" type="ORF">F7310_07475</name>
</gene>
<dbReference type="Pfam" id="PF05936">
    <property type="entry name" value="T6SS_VasE"/>
    <property type="match status" value="1"/>
</dbReference>
<evidence type="ECO:0000313" key="2">
    <source>
        <dbReference type="Proteomes" id="UP000184222"/>
    </source>
</evidence>
<dbReference type="InterPro" id="IPR010263">
    <property type="entry name" value="T6SS_TssK"/>
</dbReference>
<dbReference type="STRING" id="573570.F7310_07475"/>
<dbReference type="AlphaFoldDB" id="A0A1L4BTN2"/>
<dbReference type="KEGG" id="frx:F7310_07475"/>
<proteinExistence type="predicted"/>
<evidence type="ECO:0000313" key="1">
    <source>
        <dbReference type="EMBL" id="API87210.1"/>
    </source>
</evidence>